<comment type="subcellular location">
    <subcellularLocation>
        <location evidence="11">Cell membrane</location>
        <topology evidence="11">Multi-pass membrane protein</topology>
    </subcellularLocation>
</comment>
<evidence type="ECO:0000256" key="3">
    <source>
        <dbReference type="ARBA" id="ARBA00022679"/>
    </source>
</evidence>
<keyword evidence="9 11" id="KW-0594">Phospholipid biosynthesis</keyword>
<feature type="transmembrane region" description="Helical" evidence="11">
    <location>
        <begin position="62"/>
        <end position="83"/>
    </location>
</feature>
<dbReference type="InterPro" id="IPR001736">
    <property type="entry name" value="PLipase_D/transphosphatidylase"/>
</dbReference>
<keyword evidence="14" id="KW-1185">Reference proteome</keyword>
<proteinExistence type="inferred from homology"/>
<keyword evidence="1 11" id="KW-1003">Cell membrane</keyword>
<feature type="domain" description="PLD phosphodiesterase" evidence="12">
    <location>
        <begin position="240"/>
        <end position="267"/>
    </location>
</feature>
<evidence type="ECO:0000256" key="5">
    <source>
        <dbReference type="ARBA" id="ARBA00022737"/>
    </source>
</evidence>
<keyword evidence="4 11" id="KW-0812">Transmembrane</keyword>
<evidence type="ECO:0000256" key="2">
    <source>
        <dbReference type="ARBA" id="ARBA00022516"/>
    </source>
</evidence>
<sequence length="502" mass="56231">MLRIKKLLQQALQRTTSDSDSPSHSGLSKKRRLLLLFLALFHLSGLLSSVDALMSSRTAQGSIAWLVSLNTMPYVAVPAYWIFGRSRFQGYVISRQSTDNELAAKHQLKTSSVDPFIRDETLAVSQLDAVERLAKMPFLTGNQPELLIDGAQSFASMFAGIRAAEAYVLVQFYIVRDDELGRQLQQLLIDKARAGVKVYFLYDEIGSYRLPHQYIRALRTAGVDIRPFQSTKGPGNRFQLNFRNHRKIVIADGQFGWLGGLNVGDEYLGQDPRYGAWRDTHLKLTGPAVQALQLSFVEDWFWSTDGLPALQWQAQAAAKGDAAVLILPSGPADRFETASLLLQHAIHSAKHRFWISSPYFVPDEGTLAALKLAALRGVDVRVLIPERTDNVLVTHAAYAFIGPLLDAGVSIYRYQQGFLHAKSFIVDQQLAAVGTINLDNRSFRLNFEITALVLDDTFVQNLAAQFQHDFARSRQMNLTELQAQPWWHRVFARAAHLLAPIL</sequence>
<evidence type="ECO:0000313" key="13">
    <source>
        <dbReference type="EMBL" id="MCB5227606.1"/>
    </source>
</evidence>
<keyword evidence="10 11" id="KW-1208">Phospholipid metabolism</keyword>
<keyword evidence="6 11" id="KW-1133">Transmembrane helix</keyword>
<evidence type="ECO:0000256" key="7">
    <source>
        <dbReference type="ARBA" id="ARBA00023098"/>
    </source>
</evidence>
<feature type="domain" description="PLD phosphodiesterase" evidence="12">
    <location>
        <begin position="415"/>
        <end position="442"/>
    </location>
</feature>
<evidence type="ECO:0000256" key="8">
    <source>
        <dbReference type="ARBA" id="ARBA00023136"/>
    </source>
</evidence>
<keyword evidence="5" id="KW-0677">Repeat</keyword>
<dbReference type="SMART" id="SM00155">
    <property type="entry name" value="PLDc"/>
    <property type="match status" value="2"/>
</dbReference>
<dbReference type="InterPro" id="IPR022924">
    <property type="entry name" value="Cardiolipin_synthase"/>
</dbReference>
<dbReference type="PROSITE" id="PS50035">
    <property type="entry name" value="PLD"/>
    <property type="match status" value="2"/>
</dbReference>
<evidence type="ECO:0000256" key="4">
    <source>
        <dbReference type="ARBA" id="ARBA00022692"/>
    </source>
</evidence>
<evidence type="ECO:0000256" key="9">
    <source>
        <dbReference type="ARBA" id="ARBA00023209"/>
    </source>
</evidence>
<feature type="active site" evidence="11">
    <location>
        <position position="427"/>
    </location>
</feature>
<dbReference type="Gene3D" id="3.30.870.10">
    <property type="entry name" value="Endonuclease Chain A"/>
    <property type="match status" value="2"/>
</dbReference>
<dbReference type="RefSeq" id="WP_226751669.1">
    <property type="nucleotide sequence ID" value="NZ_JAEINI020000008.1"/>
</dbReference>
<feature type="transmembrane region" description="Helical" evidence="11">
    <location>
        <begin position="33"/>
        <end position="50"/>
    </location>
</feature>
<comment type="caution">
    <text evidence="13">The sequence shown here is derived from an EMBL/GenBank/DDBJ whole genome shotgun (WGS) entry which is preliminary data.</text>
</comment>
<dbReference type="EMBL" id="JAEINI020000008">
    <property type="protein sequence ID" value="MCB5227606.1"/>
    <property type="molecule type" value="Genomic_DNA"/>
</dbReference>
<keyword evidence="8 11" id="KW-0472">Membrane</keyword>
<keyword evidence="3 11" id="KW-0808">Transferase</keyword>
<comment type="similarity">
    <text evidence="11">Belongs to the phospholipase D family. Cardiolipin synthase subfamily. ClsA sub-subfamily.</text>
</comment>
<evidence type="ECO:0000256" key="1">
    <source>
        <dbReference type="ARBA" id="ARBA00022475"/>
    </source>
</evidence>
<dbReference type="HAMAP" id="MF_00190">
    <property type="entry name" value="Cardiolipin_synth_ClsA"/>
    <property type="match status" value="1"/>
</dbReference>
<comment type="function">
    <text evidence="11">Catalyzes the reversible phosphatidyl group transfer from one phosphatidylglycerol molecule to another to form cardiolipin (CL) (diphosphatidylglycerol) and glycerol.</text>
</comment>
<keyword evidence="7 11" id="KW-0443">Lipid metabolism</keyword>
<feature type="active site" evidence="11">
    <location>
        <position position="252"/>
    </location>
</feature>
<protein>
    <recommendedName>
        <fullName evidence="11">Cardiolipin synthase A</fullName>
        <shortName evidence="11">CL synthase</shortName>
        <ecNumber evidence="11">2.7.8.-</ecNumber>
    </recommendedName>
</protein>
<evidence type="ECO:0000313" key="14">
    <source>
        <dbReference type="Proteomes" id="UP000633814"/>
    </source>
</evidence>
<dbReference type="InterPro" id="IPR030840">
    <property type="entry name" value="CL_synthase_A"/>
</dbReference>
<evidence type="ECO:0000259" key="12">
    <source>
        <dbReference type="PROSITE" id="PS50035"/>
    </source>
</evidence>
<feature type="active site" evidence="11">
    <location>
        <position position="247"/>
    </location>
</feature>
<dbReference type="CDD" id="cd09155">
    <property type="entry name" value="PLDc_PaCLS_like_1"/>
    <property type="match status" value="1"/>
</dbReference>
<organism evidence="13 14">
    <name type="scientific">Alishewanella maricola</name>
    <dbReference type="NCBI Taxonomy" id="2795740"/>
    <lineage>
        <taxon>Bacteria</taxon>
        <taxon>Pseudomonadati</taxon>
        <taxon>Pseudomonadota</taxon>
        <taxon>Gammaproteobacteria</taxon>
        <taxon>Alteromonadales</taxon>
        <taxon>Alteromonadaceae</taxon>
        <taxon>Alishewanella</taxon>
    </lineage>
</organism>
<dbReference type="Pfam" id="PF13091">
    <property type="entry name" value="PLDc_2"/>
    <property type="match status" value="2"/>
</dbReference>
<dbReference type="PANTHER" id="PTHR21248:SF22">
    <property type="entry name" value="PHOSPHOLIPASE D"/>
    <property type="match status" value="1"/>
</dbReference>
<feature type="active site" evidence="11">
    <location>
        <position position="422"/>
    </location>
</feature>
<evidence type="ECO:0000256" key="11">
    <source>
        <dbReference type="HAMAP-Rule" id="MF_00190"/>
    </source>
</evidence>
<evidence type="ECO:0000256" key="6">
    <source>
        <dbReference type="ARBA" id="ARBA00022989"/>
    </source>
</evidence>
<reference evidence="13 14" key="1">
    <citation type="submission" date="2021-10" db="EMBL/GenBank/DDBJ databases">
        <title>Alishewanella koreense sp. nov. isolated from seawater of southwestern coast in South Korea and the proposal for the reclassification of Rheinheimera perlucida and Rheinheimera tuosuensis as Arsukibacterium perlucida and Arsukibacterium tuosuensis.</title>
        <authorList>
            <person name="Kim K.H."/>
            <person name="Ruan W."/>
            <person name="Kim K.R."/>
            <person name="Baek J.H."/>
            <person name="Jeon C.O."/>
        </authorList>
    </citation>
    <scope>NUCLEOTIDE SEQUENCE [LARGE SCALE GENOMIC DNA]</scope>
    <source>
        <strain evidence="13 14">16-MA</strain>
    </source>
</reference>
<keyword evidence="2 11" id="KW-0444">Lipid biosynthesis</keyword>
<accession>A0ABS8C5N2</accession>
<dbReference type="NCBIfam" id="TIGR04265">
    <property type="entry name" value="bac_cardiolipin"/>
    <property type="match status" value="1"/>
</dbReference>
<evidence type="ECO:0000256" key="10">
    <source>
        <dbReference type="ARBA" id="ARBA00023264"/>
    </source>
</evidence>
<feature type="active site" evidence="11">
    <location>
        <position position="420"/>
    </location>
</feature>
<dbReference type="PANTHER" id="PTHR21248">
    <property type="entry name" value="CARDIOLIPIN SYNTHASE"/>
    <property type="match status" value="1"/>
</dbReference>
<dbReference type="EC" id="2.7.8.-" evidence="11"/>
<gene>
    <name evidence="13" type="primary">cls</name>
    <name evidence="11" type="synonym">clsA</name>
    <name evidence="13" type="ORF">JAO78_012365</name>
</gene>
<dbReference type="InterPro" id="IPR025202">
    <property type="entry name" value="PLD-like_dom"/>
</dbReference>
<feature type="active site" evidence="11">
    <location>
        <position position="245"/>
    </location>
</feature>
<comment type="catalytic activity">
    <reaction evidence="11">
        <text>2 a 1,2-diacyl-sn-glycero-3-phospho-(1'-sn-glycerol) = a cardiolipin + glycerol</text>
        <dbReference type="Rhea" id="RHEA:31451"/>
        <dbReference type="ChEBI" id="CHEBI:17754"/>
        <dbReference type="ChEBI" id="CHEBI:62237"/>
        <dbReference type="ChEBI" id="CHEBI:64716"/>
    </reaction>
</comment>
<dbReference type="Proteomes" id="UP000633814">
    <property type="component" value="Unassembled WGS sequence"/>
</dbReference>
<dbReference type="SUPFAM" id="SSF56024">
    <property type="entry name" value="Phospholipase D/nuclease"/>
    <property type="match status" value="2"/>
</dbReference>
<name>A0ABS8C5N2_9ALTE</name>